<gene>
    <name evidence="1" type="ORF">EBB79_10100</name>
</gene>
<name>A0A3T0N2I3_9RHOB</name>
<dbReference type="EMBL" id="CP033219">
    <property type="protein sequence ID" value="AZV78192.1"/>
    <property type="molecule type" value="Genomic_DNA"/>
</dbReference>
<proteinExistence type="predicted"/>
<organism evidence="1 2">
    <name type="scientific">Parasedimentitalea marina</name>
    <dbReference type="NCBI Taxonomy" id="2483033"/>
    <lineage>
        <taxon>Bacteria</taxon>
        <taxon>Pseudomonadati</taxon>
        <taxon>Pseudomonadota</taxon>
        <taxon>Alphaproteobacteria</taxon>
        <taxon>Rhodobacterales</taxon>
        <taxon>Paracoccaceae</taxon>
        <taxon>Parasedimentitalea</taxon>
    </lineage>
</organism>
<evidence type="ECO:0000313" key="1">
    <source>
        <dbReference type="EMBL" id="AZV78192.1"/>
    </source>
</evidence>
<dbReference type="OrthoDB" id="7274329at2"/>
<keyword evidence="2" id="KW-1185">Reference proteome</keyword>
<dbReference type="KEGG" id="sedi:EBB79_10100"/>
<dbReference type="AlphaFoldDB" id="A0A3T0N2I3"/>
<evidence type="ECO:0000313" key="2">
    <source>
        <dbReference type="Proteomes" id="UP000283063"/>
    </source>
</evidence>
<sequence>MVKSFKNSVFAPILLGLVSCTPLTLYYKPGAEVSRMQTDTLGCETQALKDAPVANEVRQSAPVFYPGDRYCDGTNCHYSPGYWIPGHIYTVDVNLDLRRRVEQNCMAVKGYQRIQLQNCNLSIAKAAGTAQTTRLPQLSDKSCAIKNKDGSFQIVEPG</sequence>
<reference evidence="1 2" key="1">
    <citation type="submission" date="2018-10" db="EMBL/GenBank/DDBJ databases">
        <title>Parasedimentitalea marina sp. nov., a psychrophilic bacterium isolated from deep seawater of the New Britain Trench.</title>
        <authorList>
            <person name="Cao J."/>
        </authorList>
    </citation>
    <scope>NUCLEOTIDE SEQUENCE [LARGE SCALE GENOMIC DNA]</scope>
    <source>
        <strain evidence="1 2">W43</strain>
    </source>
</reference>
<dbReference type="Proteomes" id="UP000283063">
    <property type="component" value="Chromosome"/>
</dbReference>
<evidence type="ECO:0008006" key="3">
    <source>
        <dbReference type="Google" id="ProtNLM"/>
    </source>
</evidence>
<dbReference type="PROSITE" id="PS51257">
    <property type="entry name" value="PROKAR_LIPOPROTEIN"/>
    <property type="match status" value="1"/>
</dbReference>
<protein>
    <recommendedName>
        <fullName evidence="3">Lipoprotein</fullName>
    </recommendedName>
</protein>
<accession>A0A3T0N2I3</accession>